<organism evidence="12 13">
    <name type="scientific">Branchiostoma belcheri</name>
    <name type="common">Amphioxus</name>
    <dbReference type="NCBI Taxonomy" id="7741"/>
    <lineage>
        <taxon>Eukaryota</taxon>
        <taxon>Metazoa</taxon>
        <taxon>Chordata</taxon>
        <taxon>Cephalochordata</taxon>
        <taxon>Leptocardii</taxon>
        <taxon>Amphioxiformes</taxon>
        <taxon>Branchiostomatidae</taxon>
        <taxon>Branchiostoma</taxon>
    </lineage>
</organism>
<dbReference type="InterPro" id="IPR029063">
    <property type="entry name" value="SAM-dependent_MTases_sf"/>
</dbReference>
<dbReference type="OrthoDB" id="273070at2759"/>
<evidence type="ECO:0000256" key="4">
    <source>
        <dbReference type="ARBA" id="ARBA00022691"/>
    </source>
</evidence>
<evidence type="ECO:0000256" key="1">
    <source>
        <dbReference type="ARBA" id="ARBA00008361"/>
    </source>
</evidence>
<protein>
    <recommendedName>
        <fullName evidence="9">RNA methyltransferase</fullName>
        <ecNumber evidence="9">2.1.1.-</ecNumber>
    </recommendedName>
</protein>
<comment type="function">
    <text evidence="7">O-methyltransferase that specifically monomethylates 5'-monophosphate of cytoplasmic histidyl tRNA (tRNA(His)), acting as a capping enzyme by protecting tRNA(His) from cleavage by DICER1. Also able, with less efficiently, to methylate the 5' monophosphate of a subset of pre-miRNAs, acting as a negative regulator of miRNA processing. The 5' monophosphate of pre-miRNAs is recognized by DICER1 and is required for pre-miRNAs processing: methylation at this position reduces the processing of pre-miRNAs by DICER1. Was also reported to mediate dimethylation of pre-miR-145; however dimethylation cannot be reproduced by another group which observes a monomethylation of pre-miR-145.</text>
</comment>
<dbReference type="GO" id="GO:0008171">
    <property type="term" value="F:O-methyltransferase activity"/>
    <property type="evidence" value="ECO:0007669"/>
    <property type="project" value="UniProtKB-UniRule"/>
</dbReference>
<dbReference type="GO" id="GO:0005737">
    <property type="term" value="C:cytoplasm"/>
    <property type="evidence" value="ECO:0007669"/>
    <property type="project" value="TreeGrafter"/>
</dbReference>
<reference evidence="13" key="1">
    <citation type="submission" date="2025-08" db="UniProtKB">
        <authorList>
            <consortium name="RefSeq"/>
        </authorList>
    </citation>
    <scope>IDENTIFICATION</scope>
    <source>
        <tissue evidence="13">Gonad</tissue>
    </source>
</reference>
<dbReference type="KEGG" id="bbel:109466931"/>
<evidence type="ECO:0000313" key="12">
    <source>
        <dbReference type="Proteomes" id="UP000515135"/>
    </source>
</evidence>
<dbReference type="Proteomes" id="UP000515135">
    <property type="component" value="Unplaced"/>
</dbReference>
<dbReference type="RefSeq" id="XP_019620363.1">
    <property type="nucleotide sequence ID" value="XM_019764804.1"/>
</dbReference>
<dbReference type="AlphaFoldDB" id="A0A6P4Y7G2"/>
<dbReference type="GO" id="GO:2000632">
    <property type="term" value="P:negative regulation of pre-miRNA processing"/>
    <property type="evidence" value="ECO:0007669"/>
    <property type="project" value="TreeGrafter"/>
</dbReference>
<feature type="region of interest" description="Disordered" evidence="10">
    <location>
        <begin position="9"/>
        <end position="28"/>
    </location>
</feature>
<name>A0A6P4Y7G2_BRABE</name>
<dbReference type="SUPFAM" id="SSF53335">
    <property type="entry name" value="S-adenosyl-L-methionine-dependent methyltransferases"/>
    <property type="match status" value="1"/>
</dbReference>
<evidence type="ECO:0000256" key="5">
    <source>
        <dbReference type="ARBA" id="ARBA00044650"/>
    </source>
</evidence>
<dbReference type="PANTHER" id="PTHR12315:SF1">
    <property type="entry name" value="RNA 5'-MONOPHOSPHATE METHYLTRANSFERASE"/>
    <property type="match status" value="1"/>
</dbReference>
<accession>A0A6P4Y7G2</accession>
<feature type="compositionally biased region" description="Polar residues" evidence="10">
    <location>
        <begin position="9"/>
        <end position="19"/>
    </location>
</feature>
<proteinExistence type="inferred from homology"/>
<dbReference type="Pfam" id="PF06859">
    <property type="entry name" value="Bin3"/>
    <property type="match status" value="1"/>
</dbReference>
<dbReference type="GO" id="GO:0008173">
    <property type="term" value="F:RNA methyltransferase activity"/>
    <property type="evidence" value="ECO:0007669"/>
    <property type="project" value="UniProtKB-UniRule"/>
</dbReference>
<evidence type="ECO:0000256" key="10">
    <source>
        <dbReference type="SAM" id="MobiDB-lite"/>
    </source>
</evidence>
<comment type="similarity">
    <text evidence="1 9">Belongs to the methyltransferase superfamily.</text>
</comment>
<feature type="non-terminal residue" evidence="13">
    <location>
        <position position="1"/>
    </location>
</feature>
<gene>
    <name evidence="13" type="primary">LOC109466931</name>
</gene>
<dbReference type="InterPro" id="IPR039772">
    <property type="entry name" value="Bin3-like"/>
</dbReference>
<dbReference type="InterPro" id="IPR024160">
    <property type="entry name" value="BIN3_SAM-bd_dom"/>
</dbReference>
<evidence type="ECO:0000256" key="6">
    <source>
        <dbReference type="ARBA" id="ARBA00044707"/>
    </source>
</evidence>
<evidence type="ECO:0000256" key="3">
    <source>
        <dbReference type="ARBA" id="ARBA00022679"/>
    </source>
</evidence>
<feature type="domain" description="Bin3-type SAM" evidence="11">
    <location>
        <begin position="1"/>
        <end position="242"/>
    </location>
</feature>
<dbReference type="EC" id="2.1.1.-" evidence="9"/>
<evidence type="ECO:0000256" key="7">
    <source>
        <dbReference type="ARBA" id="ARBA00045273"/>
    </source>
</evidence>
<sequence length="245" mass="28162">DLTAALVEQFSSDSPGNSQPDHKDSTLTASQTNQHTDFNTITSQCNQHTDITVTTITSQPTQHTDFNTTASQPTQHTDFHMLGCDIDNILIQRATENHRHTDHLTFQTLDYMDTEQRQESLGSYLQRFSRTKFDVTFCFSVTMWIHLQNGDSGLRDFLRSVSSNTWFLLLEPQPWKCYRSAARRLRKLGRAEFPQLQELQIRSNVETEIDRCLTQDCAMRRAGGFGETQWGRKLVLYYSGEGELL</sequence>
<dbReference type="Gene3D" id="3.40.50.150">
    <property type="entry name" value="Vaccinia Virus protein VP39"/>
    <property type="match status" value="1"/>
</dbReference>
<keyword evidence="2 9" id="KW-0489">Methyltransferase</keyword>
<dbReference type="GeneID" id="109466931"/>
<comment type="catalytic activity">
    <reaction evidence="5">
        <text>a 5'-end 5'-phospho-ribonucleoside-RNA + 2 S-adenosyl-L-methionine = a 5'-end (5'-bismethylphospho)-ribonucleoside-RNA + 2 S-adenosyl-L-homocysteine</text>
        <dbReference type="Rhea" id="RHEA:58640"/>
        <dbReference type="Rhea" id="RHEA-COMP:15179"/>
        <dbReference type="Rhea" id="RHEA-COMP:15182"/>
        <dbReference type="ChEBI" id="CHEBI:57856"/>
        <dbReference type="ChEBI" id="CHEBI:59789"/>
        <dbReference type="ChEBI" id="CHEBI:138282"/>
        <dbReference type="ChEBI" id="CHEBI:142777"/>
    </reaction>
</comment>
<dbReference type="InterPro" id="IPR010675">
    <property type="entry name" value="Bin3_C"/>
</dbReference>
<dbReference type="PROSITE" id="PS51515">
    <property type="entry name" value="BIN3_SAM"/>
    <property type="match status" value="1"/>
</dbReference>
<evidence type="ECO:0000313" key="13">
    <source>
        <dbReference type="RefSeq" id="XP_019620363.1"/>
    </source>
</evidence>
<evidence type="ECO:0000256" key="8">
    <source>
        <dbReference type="PROSITE-ProRule" id="PRU00848"/>
    </source>
</evidence>
<dbReference type="GO" id="GO:0032259">
    <property type="term" value="P:methylation"/>
    <property type="evidence" value="ECO:0007669"/>
    <property type="project" value="UniProtKB-KW"/>
</dbReference>
<keyword evidence="3 9" id="KW-0808">Transferase</keyword>
<evidence type="ECO:0000256" key="9">
    <source>
        <dbReference type="RuleBase" id="RU367087"/>
    </source>
</evidence>
<keyword evidence="12" id="KW-1185">Reference proteome</keyword>
<evidence type="ECO:0000256" key="2">
    <source>
        <dbReference type="ARBA" id="ARBA00022603"/>
    </source>
</evidence>
<keyword evidence="4 8" id="KW-0949">S-adenosyl-L-methionine</keyword>
<dbReference type="PANTHER" id="PTHR12315">
    <property type="entry name" value="BICOID-INTERACTING PROTEIN RELATED"/>
    <property type="match status" value="1"/>
</dbReference>
<comment type="catalytic activity">
    <reaction evidence="6">
        <text>a 5'-end 5'-phospho-ribonucleoside-RNA + S-adenosyl-L-methionine = a 5'-end (5'-methylphospho)-ribonucleoside-RNA + S-adenosyl-L-homocysteine</text>
        <dbReference type="Rhea" id="RHEA:58656"/>
        <dbReference type="Rhea" id="RHEA-COMP:15179"/>
        <dbReference type="Rhea" id="RHEA-COMP:15181"/>
        <dbReference type="ChEBI" id="CHEBI:57856"/>
        <dbReference type="ChEBI" id="CHEBI:59789"/>
        <dbReference type="ChEBI" id="CHEBI:138282"/>
        <dbReference type="ChEBI" id="CHEBI:142776"/>
    </reaction>
</comment>
<evidence type="ECO:0000259" key="11">
    <source>
        <dbReference type="PROSITE" id="PS51515"/>
    </source>
</evidence>